<keyword evidence="3" id="KW-1185">Reference proteome</keyword>
<evidence type="ECO:0000313" key="3">
    <source>
        <dbReference type="Proteomes" id="UP001519293"/>
    </source>
</evidence>
<dbReference type="Pfam" id="PF10852">
    <property type="entry name" value="DUF2651"/>
    <property type="match status" value="1"/>
</dbReference>
<accession>A0ABS4RA49</accession>
<evidence type="ECO:0000313" key="2">
    <source>
        <dbReference type="EMBL" id="MBP2239752.1"/>
    </source>
</evidence>
<dbReference type="EMBL" id="JAGIKZ010000001">
    <property type="protein sequence ID" value="MBP2239752.1"/>
    <property type="molecule type" value="Genomic_DNA"/>
</dbReference>
<comment type="caution">
    <text evidence="2">The sequence shown here is derived from an EMBL/GenBank/DDBJ whole genome shotgun (WGS) entry which is preliminary data.</text>
</comment>
<keyword evidence="1" id="KW-1133">Transmembrane helix</keyword>
<keyword evidence="1" id="KW-0472">Membrane</keyword>
<organism evidence="2 3">
    <name type="scientific">Cytobacillus eiseniae</name>
    <dbReference type="NCBI Taxonomy" id="762947"/>
    <lineage>
        <taxon>Bacteria</taxon>
        <taxon>Bacillati</taxon>
        <taxon>Bacillota</taxon>
        <taxon>Bacilli</taxon>
        <taxon>Bacillales</taxon>
        <taxon>Bacillaceae</taxon>
        <taxon>Cytobacillus</taxon>
    </lineage>
</organism>
<feature type="transmembrane region" description="Helical" evidence="1">
    <location>
        <begin position="29"/>
        <end position="47"/>
    </location>
</feature>
<sequence length="79" mass="9319">MEFIWVLVVCPIIVAVTSIIGYILVRRWFVMPLITFIVFTIFTFTIFNETFIIWVVVYTILSVIISLMMKFVKDYIISS</sequence>
<dbReference type="Proteomes" id="UP001519293">
    <property type="component" value="Unassembled WGS sequence"/>
</dbReference>
<proteinExistence type="predicted"/>
<feature type="transmembrane region" description="Helical" evidence="1">
    <location>
        <begin position="6"/>
        <end position="24"/>
    </location>
</feature>
<name>A0ABS4RA49_9BACI</name>
<feature type="transmembrane region" description="Helical" evidence="1">
    <location>
        <begin position="53"/>
        <end position="72"/>
    </location>
</feature>
<dbReference type="InterPro" id="IPR020258">
    <property type="entry name" value="Uncharacterised_YbeF"/>
</dbReference>
<protein>
    <submittedName>
        <fullName evidence="2">Membrane protein YccC</fullName>
    </submittedName>
</protein>
<reference evidence="2 3" key="1">
    <citation type="submission" date="2021-03" db="EMBL/GenBank/DDBJ databases">
        <title>Genomic Encyclopedia of Type Strains, Phase IV (KMG-IV): sequencing the most valuable type-strain genomes for metagenomic binning, comparative biology and taxonomic classification.</title>
        <authorList>
            <person name="Goeker M."/>
        </authorList>
    </citation>
    <scope>NUCLEOTIDE SEQUENCE [LARGE SCALE GENOMIC DNA]</scope>
    <source>
        <strain evidence="2 3">DSM 26675</strain>
    </source>
</reference>
<keyword evidence="1" id="KW-0812">Transmembrane</keyword>
<evidence type="ECO:0000256" key="1">
    <source>
        <dbReference type="SAM" id="Phobius"/>
    </source>
</evidence>
<gene>
    <name evidence="2" type="ORF">J2Z40_000305</name>
</gene>